<evidence type="ECO:0000313" key="2">
    <source>
        <dbReference type="EMBL" id="APT90183.1"/>
    </source>
</evidence>
<dbReference type="Pfam" id="PF10103">
    <property type="entry name" value="Zincin_2"/>
    <property type="match status" value="1"/>
</dbReference>
<dbReference type="InterPro" id="IPR042271">
    <property type="entry name" value="Zinicin_2_N"/>
</dbReference>
<gene>
    <name evidence="2" type="ORF">CSPHI_02835</name>
</gene>
<keyword evidence="3" id="KW-1185">Reference proteome</keyword>
<accession>A0A1L7CWF5</accession>
<dbReference type="Gene3D" id="1.20.150.30">
    <property type="entry name" value="Zincin-like metallopeptidase, N-terminal domain"/>
    <property type="match status" value="1"/>
</dbReference>
<dbReference type="OrthoDB" id="8478472at2"/>
<dbReference type="SUPFAM" id="SSF55486">
    <property type="entry name" value="Metalloproteases ('zincins'), catalytic domain"/>
    <property type="match status" value="1"/>
</dbReference>
<dbReference type="KEGG" id="csph:CSPHI_02835"/>
<evidence type="ECO:0000256" key="1">
    <source>
        <dbReference type="SAM" id="MobiDB-lite"/>
    </source>
</evidence>
<name>A0A1L7CWF5_9CORY</name>
<feature type="compositionally biased region" description="Basic and acidic residues" evidence="1">
    <location>
        <begin position="443"/>
        <end position="466"/>
    </location>
</feature>
<feature type="compositionally biased region" description="Low complexity" evidence="1">
    <location>
        <begin position="471"/>
        <end position="481"/>
    </location>
</feature>
<dbReference type="PANTHER" id="PTHR39420:SF2">
    <property type="entry name" value="HYDROLASE"/>
    <property type="match status" value="1"/>
</dbReference>
<dbReference type="InterPro" id="IPR018766">
    <property type="entry name" value="Zinicin_2"/>
</dbReference>
<dbReference type="Proteomes" id="UP000185469">
    <property type="component" value="Chromosome"/>
</dbReference>
<sequence length="481" mass="51460">MSNQGFGFTPGGDDDDDDRREGGNPFGFFGFPMGGFGAAGGKGGQPDLGELLNQFGQMLSGMGRQMGESEGGVNLAVAERMARRALGEPEPVRDSERTALTDALRLVELWLDDATALPAGANRAEGWTPVQWLEHTLPTWRRLVEPVARRMSDASLEGMPAEARRMMGPMLGMMNQMNSMNFGVQLGQALAELAGSALTGSDLGLPLSATGAAVLLPRTLGEAAEALELPAREMIVHATAREAAHQRLYEKVPWLAERMISSVEEYAAGLTMDYSHIEAASREFDVEALQDPARLQEALGKLQGMDLTPRVGSANEHARTRLETLLALVEGWVDVVVGEALGERLPGAAQLDEAWRRRRATAGAEQALKKATGIDLAAPKTAEAAELWRRLGTAVGVARRDAVWDHPDFLPVAEDLDSPAGFIDSVLGGGADDDFDPIAELEEQLRRERAEGDERDRGGRTGRSGEDPGEDAAGSGEDAAD</sequence>
<dbReference type="GO" id="GO:0016787">
    <property type="term" value="F:hydrolase activity"/>
    <property type="evidence" value="ECO:0007669"/>
    <property type="project" value="UniProtKB-KW"/>
</dbReference>
<organism evidence="2 3">
    <name type="scientific">Corynebacterium sphenisci DSM 44792</name>
    <dbReference type="NCBI Taxonomy" id="1437874"/>
    <lineage>
        <taxon>Bacteria</taxon>
        <taxon>Bacillati</taxon>
        <taxon>Actinomycetota</taxon>
        <taxon>Actinomycetes</taxon>
        <taxon>Mycobacteriales</taxon>
        <taxon>Corynebacteriaceae</taxon>
        <taxon>Corynebacterium</taxon>
    </lineage>
</organism>
<dbReference type="EMBL" id="CP009248">
    <property type="protein sequence ID" value="APT90183.1"/>
    <property type="molecule type" value="Genomic_DNA"/>
</dbReference>
<feature type="region of interest" description="Disordered" evidence="1">
    <location>
        <begin position="1"/>
        <end position="26"/>
    </location>
</feature>
<feature type="region of interest" description="Disordered" evidence="1">
    <location>
        <begin position="424"/>
        <end position="481"/>
    </location>
</feature>
<dbReference type="STRING" id="1437874.CSPHI_02835"/>
<proteinExistence type="predicted"/>
<reference evidence="2 3" key="1">
    <citation type="submission" date="2014-08" db="EMBL/GenBank/DDBJ databases">
        <title>Complete genome sequence of Corynebacterium sphenisci CECT 5990(T) (=DSM 44792(T)), isolated from healthy wild penguins.</title>
        <authorList>
            <person name="Ruckert C."/>
            <person name="Albersmeier A."/>
            <person name="Winkler A."/>
            <person name="Kalinowski J."/>
        </authorList>
    </citation>
    <scope>NUCLEOTIDE SEQUENCE [LARGE SCALE GENOMIC DNA]</scope>
    <source>
        <strain evidence="2 3">DSM 44792</strain>
    </source>
</reference>
<dbReference type="NCBIfam" id="TIGR03624">
    <property type="entry name" value="putative hydrolase"/>
    <property type="match status" value="1"/>
</dbReference>
<evidence type="ECO:0000313" key="3">
    <source>
        <dbReference type="Proteomes" id="UP000185469"/>
    </source>
</evidence>
<protein>
    <submittedName>
        <fullName evidence="2">Hydrolase</fullName>
    </submittedName>
</protein>
<keyword evidence="2" id="KW-0378">Hydrolase</keyword>
<dbReference type="AlphaFoldDB" id="A0A1L7CWF5"/>
<dbReference type="RefSeq" id="WP_075691408.1">
    <property type="nucleotide sequence ID" value="NZ_CP009248.1"/>
</dbReference>
<dbReference type="PANTHER" id="PTHR39420">
    <property type="match status" value="1"/>
</dbReference>
<feature type="compositionally biased region" description="Acidic residues" evidence="1">
    <location>
        <begin position="431"/>
        <end position="442"/>
    </location>
</feature>